<evidence type="ECO:0000259" key="10">
    <source>
        <dbReference type="PROSITE" id="PS50893"/>
    </source>
</evidence>
<dbReference type="GO" id="GO:0006635">
    <property type="term" value="P:fatty acid beta-oxidation"/>
    <property type="evidence" value="ECO:0007669"/>
    <property type="project" value="TreeGrafter"/>
</dbReference>
<dbReference type="SMART" id="SM00382">
    <property type="entry name" value="AAA"/>
    <property type="match status" value="1"/>
</dbReference>
<name>A0A183TWA4_TOXCA</name>
<feature type="compositionally biased region" description="Basic and acidic residues" evidence="8">
    <location>
        <begin position="389"/>
        <end position="398"/>
    </location>
</feature>
<dbReference type="Pfam" id="PF06472">
    <property type="entry name" value="ABC_membrane_2"/>
    <property type="match status" value="1"/>
</dbReference>
<evidence type="ECO:0000313" key="13">
    <source>
        <dbReference type="WBParaSite" id="TCNE_0000052301-mRNA-1"/>
    </source>
</evidence>
<dbReference type="Gene3D" id="1.20.1560.10">
    <property type="entry name" value="ABC transporter type 1, transmembrane domain"/>
    <property type="match status" value="1"/>
</dbReference>
<evidence type="ECO:0000313" key="12">
    <source>
        <dbReference type="Proteomes" id="UP000050794"/>
    </source>
</evidence>
<keyword evidence="6 9" id="KW-1133">Transmembrane helix</keyword>
<dbReference type="GO" id="GO:0015910">
    <property type="term" value="P:long-chain fatty acid import into peroxisome"/>
    <property type="evidence" value="ECO:0007669"/>
    <property type="project" value="TreeGrafter"/>
</dbReference>
<feature type="domain" description="ABC transporter" evidence="10">
    <location>
        <begin position="417"/>
        <end position="652"/>
    </location>
</feature>
<dbReference type="Pfam" id="PF00005">
    <property type="entry name" value="ABC_tran"/>
    <property type="match status" value="1"/>
</dbReference>
<evidence type="ECO:0000256" key="7">
    <source>
        <dbReference type="ARBA" id="ARBA00023136"/>
    </source>
</evidence>
<evidence type="ECO:0000256" key="5">
    <source>
        <dbReference type="ARBA" id="ARBA00022840"/>
    </source>
</evidence>
<dbReference type="Proteomes" id="UP000050794">
    <property type="component" value="Unassembled WGS sequence"/>
</dbReference>
<dbReference type="CDD" id="cd03223">
    <property type="entry name" value="ABCD_peroxisomal_ALDP"/>
    <property type="match status" value="1"/>
</dbReference>
<dbReference type="GO" id="GO:0005778">
    <property type="term" value="C:peroxisomal membrane"/>
    <property type="evidence" value="ECO:0007669"/>
    <property type="project" value="TreeGrafter"/>
</dbReference>
<evidence type="ECO:0000256" key="3">
    <source>
        <dbReference type="ARBA" id="ARBA00022692"/>
    </source>
</evidence>
<dbReference type="PROSITE" id="PS50893">
    <property type="entry name" value="ABC_TRANSPORTER_2"/>
    <property type="match status" value="1"/>
</dbReference>
<dbReference type="GO" id="GO:0042760">
    <property type="term" value="P:very long-chain fatty acid catabolic process"/>
    <property type="evidence" value="ECO:0007669"/>
    <property type="project" value="TreeGrafter"/>
</dbReference>
<keyword evidence="3 9" id="KW-0812">Transmembrane</keyword>
<proteinExistence type="inferred from homology"/>
<keyword evidence="4" id="KW-0547">Nucleotide-binding</keyword>
<feature type="transmembrane region" description="Helical" evidence="9">
    <location>
        <begin position="154"/>
        <end position="174"/>
    </location>
</feature>
<keyword evidence="5" id="KW-0067">ATP-binding</keyword>
<dbReference type="InterPro" id="IPR036640">
    <property type="entry name" value="ABC1_TM_sf"/>
</dbReference>
<reference evidence="13" key="1">
    <citation type="submission" date="2016-06" db="UniProtKB">
        <authorList>
            <consortium name="WormBaseParasite"/>
        </authorList>
    </citation>
    <scope>IDENTIFICATION</scope>
</reference>
<dbReference type="GO" id="GO:0140359">
    <property type="term" value="F:ABC-type transporter activity"/>
    <property type="evidence" value="ECO:0007669"/>
    <property type="project" value="InterPro"/>
</dbReference>
<feature type="region of interest" description="Disordered" evidence="8">
    <location>
        <begin position="389"/>
        <end position="410"/>
    </location>
</feature>
<dbReference type="PANTHER" id="PTHR11384:SF65">
    <property type="entry name" value="ABC TRANSPORTER DOMAIN-CONTAINING PROTEIN"/>
    <property type="match status" value="1"/>
</dbReference>
<dbReference type="PANTHER" id="PTHR11384">
    <property type="entry name" value="ATP-BINDING CASSETTE, SUB-FAMILY D MEMBER"/>
    <property type="match status" value="1"/>
</dbReference>
<dbReference type="InterPro" id="IPR003439">
    <property type="entry name" value="ABC_transporter-like_ATP-bd"/>
</dbReference>
<dbReference type="GO" id="GO:0016887">
    <property type="term" value="F:ATP hydrolysis activity"/>
    <property type="evidence" value="ECO:0007669"/>
    <property type="project" value="InterPro"/>
</dbReference>
<evidence type="ECO:0000256" key="9">
    <source>
        <dbReference type="SAM" id="Phobius"/>
    </source>
</evidence>
<evidence type="ECO:0000256" key="1">
    <source>
        <dbReference type="ARBA" id="ARBA00008575"/>
    </source>
</evidence>
<reference evidence="11 12" key="2">
    <citation type="submission" date="2018-11" db="EMBL/GenBank/DDBJ databases">
        <authorList>
            <consortium name="Pathogen Informatics"/>
        </authorList>
    </citation>
    <scope>NUCLEOTIDE SEQUENCE [LARGE SCALE GENOMIC DNA]</scope>
</reference>
<dbReference type="Gene3D" id="3.40.50.300">
    <property type="entry name" value="P-loop containing nucleotide triphosphate hydrolases"/>
    <property type="match status" value="1"/>
</dbReference>
<gene>
    <name evidence="11" type="ORF">TCNE_LOCUS524</name>
</gene>
<dbReference type="AlphaFoldDB" id="A0A183TWA4"/>
<evidence type="ECO:0000256" key="6">
    <source>
        <dbReference type="ARBA" id="ARBA00022989"/>
    </source>
</evidence>
<dbReference type="SUPFAM" id="SSF90123">
    <property type="entry name" value="ABC transporter transmembrane region"/>
    <property type="match status" value="1"/>
</dbReference>
<keyword evidence="12" id="KW-1185">Reference proteome</keyword>
<dbReference type="GO" id="GO:0005324">
    <property type="term" value="F:long-chain fatty acid transmembrane transporter activity"/>
    <property type="evidence" value="ECO:0007669"/>
    <property type="project" value="TreeGrafter"/>
</dbReference>
<sequence>MGKRRSSEQDFHFDYRFFLRLSKIARLVYPSFEWAAFYTIATLLSAIASEVVAYFIGQVPGDMYTALGNFDEQKFKYIFLVGSFEYLGKCLLNAFVSFFSWMLYLSWRSNAVRQLSNRYFYKRAYYNINCIDDHGIDNPDQRITQDVERMCNKLAINVLPSILIGPFVVAWYTYKTAQTAGGLGIAIIYGYFVLGTVVNKILLSPMVKWNARVEKAEGDFRFKHVTIRNNAESSAMYNAELFEHHESDRLFNILWWRQFWFMCWKLPNLFWQQFFDYYGGILSYAIQYIPIFIYHRYDGTSSADLSGIISKNAFVYIYLVNSFTRMTDVALVVGEIAGIMQRITEFMRVCEESDEQQLRGKPTKGDSISDGGHDNLGADADVSTAVSDRENTLNDVKVESNSSSEDEEADNDIDVIYRIEALSYSQPDDDSRKMLEDLTMQVRSTSNIVITGPSGCGKSSLIRVIAGLWRQDSGTISCGKLSGYVMHAPQTPYFPSGNLTLRQQIVFPQVLQQYHYSVDTEDQRIEDILNALELGHLIGRCNGLDTSVDFDWFCRQETLTPGEQQRLAFARILYQRPVMAILDESTSSVGVDMEERMYRLLEKFVKLQNGIHYLSVGHRPTLIHYHDFELHLTGELTYEIRPIRKAASAGKP</sequence>
<organism evidence="12 13">
    <name type="scientific">Toxocara canis</name>
    <name type="common">Canine roundworm</name>
    <dbReference type="NCBI Taxonomy" id="6265"/>
    <lineage>
        <taxon>Eukaryota</taxon>
        <taxon>Metazoa</taxon>
        <taxon>Ecdysozoa</taxon>
        <taxon>Nematoda</taxon>
        <taxon>Chromadorea</taxon>
        <taxon>Rhabditida</taxon>
        <taxon>Spirurina</taxon>
        <taxon>Ascaridomorpha</taxon>
        <taxon>Ascaridoidea</taxon>
        <taxon>Toxocaridae</taxon>
        <taxon>Toxocara</taxon>
    </lineage>
</organism>
<dbReference type="GO" id="GO:0007031">
    <property type="term" value="P:peroxisome organization"/>
    <property type="evidence" value="ECO:0007669"/>
    <property type="project" value="TreeGrafter"/>
</dbReference>
<evidence type="ECO:0000313" key="11">
    <source>
        <dbReference type="EMBL" id="VDM24383.1"/>
    </source>
</evidence>
<keyword evidence="7 9" id="KW-0472">Membrane</keyword>
<protein>
    <submittedName>
        <fullName evidence="13">ABC transporter domain-containing protein</fullName>
    </submittedName>
</protein>
<feature type="transmembrane region" description="Helical" evidence="9">
    <location>
        <begin position="180"/>
        <end position="202"/>
    </location>
</feature>
<dbReference type="GO" id="GO:0005524">
    <property type="term" value="F:ATP binding"/>
    <property type="evidence" value="ECO:0007669"/>
    <property type="project" value="UniProtKB-KW"/>
</dbReference>
<dbReference type="SUPFAM" id="SSF52540">
    <property type="entry name" value="P-loop containing nucleoside triphosphate hydrolases"/>
    <property type="match status" value="1"/>
</dbReference>
<dbReference type="InterPro" id="IPR011527">
    <property type="entry name" value="ABC1_TM_dom"/>
</dbReference>
<comment type="similarity">
    <text evidence="1">Belongs to the ABC transporter superfamily. ABCD family. Peroxisomal fatty acyl CoA transporter (TC 3.A.1.203) subfamily.</text>
</comment>
<dbReference type="EMBL" id="UYWY01000252">
    <property type="protein sequence ID" value="VDM24383.1"/>
    <property type="molecule type" value="Genomic_DNA"/>
</dbReference>
<feature type="transmembrane region" description="Helical" evidence="9">
    <location>
        <begin position="35"/>
        <end position="57"/>
    </location>
</feature>
<dbReference type="InterPro" id="IPR003593">
    <property type="entry name" value="AAA+_ATPase"/>
</dbReference>
<dbReference type="InterPro" id="IPR050835">
    <property type="entry name" value="ABC_transporter_sub-D"/>
</dbReference>
<dbReference type="InterPro" id="IPR027417">
    <property type="entry name" value="P-loop_NTPase"/>
</dbReference>
<keyword evidence="2" id="KW-0813">Transport</keyword>
<dbReference type="WBParaSite" id="TCNE_0000052301-mRNA-1">
    <property type="protein sequence ID" value="TCNE_0000052301-mRNA-1"/>
    <property type="gene ID" value="TCNE_0000052301"/>
</dbReference>
<evidence type="ECO:0000256" key="8">
    <source>
        <dbReference type="SAM" id="MobiDB-lite"/>
    </source>
</evidence>
<evidence type="ECO:0000256" key="4">
    <source>
        <dbReference type="ARBA" id="ARBA00022741"/>
    </source>
</evidence>
<feature type="region of interest" description="Disordered" evidence="8">
    <location>
        <begin position="354"/>
        <end position="374"/>
    </location>
</feature>
<accession>A0A183TWA4</accession>
<evidence type="ECO:0000256" key="2">
    <source>
        <dbReference type="ARBA" id="ARBA00022448"/>
    </source>
</evidence>
<feature type="transmembrane region" description="Helical" evidence="9">
    <location>
        <begin position="77"/>
        <end position="104"/>
    </location>
</feature>